<proteinExistence type="predicted"/>
<comment type="caution">
    <text evidence="2">The sequence shown here is derived from an EMBL/GenBank/DDBJ whole genome shotgun (WGS) entry which is preliminary data.</text>
</comment>
<keyword evidence="3" id="KW-1185">Reference proteome</keyword>
<keyword evidence="1" id="KW-0472">Membrane</keyword>
<keyword evidence="1" id="KW-0812">Transmembrane</keyword>
<dbReference type="EMBL" id="ACWF01000005">
    <property type="protein sequence ID" value="EHL79578.1"/>
    <property type="molecule type" value="Genomic_DNA"/>
</dbReference>
<gene>
    <name evidence="2" type="ORF">HMPREF1015_01000</name>
</gene>
<organism evidence="2 3">
    <name type="scientific">Bacillus smithii 7_3_47FAA</name>
    <dbReference type="NCBI Taxonomy" id="665952"/>
    <lineage>
        <taxon>Bacteria</taxon>
        <taxon>Bacillati</taxon>
        <taxon>Bacillota</taxon>
        <taxon>Bacilli</taxon>
        <taxon>Bacillales</taxon>
        <taxon>Bacillaceae</taxon>
        <taxon>Bacillus</taxon>
    </lineage>
</organism>
<sequence>MTWFEIVIVSIFIGLIDWFKKRKLTTFFKDFIFALITFTLLKLILSYIKLPDIPEKLQLVIFAGTIVLSTIVLLLEGFKQNKQ</sequence>
<evidence type="ECO:0000256" key="1">
    <source>
        <dbReference type="SAM" id="Phobius"/>
    </source>
</evidence>
<protein>
    <submittedName>
        <fullName evidence="2">Uncharacterized protein</fullName>
    </submittedName>
</protein>
<dbReference type="AlphaFoldDB" id="G9QGU1"/>
<evidence type="ECO:0000313" key="2">
    <source>
        <dbReference type="EMBL" id="EHL79578.1"/>
    </source>
</evidence>
<feature type="transmembrane region" description="Helical" evidence="1">
    <location>
        <begin position="27"/>
        <end position="45"/>
    </location>
</feature>
<keyword evidence="1" id="KW-1133">Transmembrane helix</keyword>
<dbReference type="RefSeq" id="WP_003352383.1">
    <property type="nucleotide sequence ID" value="NZ_JH414740.1"/>
</dbReference>
<evidence type="ECO:0000313" key="3">
    <source>
        <dbReference type="Proteomes" id="UP000011747"/>
    </source>
</evidence>
<name>G9QGU1_9BACI</name>
<dbReference type="Proteomes" id="UP000011747">
    <property type="component" value="Unassembled WGS sequence"/>
</dbReference>
<accession>G9QGU1</accession>
<reference evidence="2 3" key="1">
    <citation type="submission" date="2011-09" db="EMBL/GenBank/DDBJ databases">
        <title>The Genome Sequence of Bacillus smithii 7_3_47FAA.</title>
        <authorList>
            <consortium name="The Broad Institute Genome Sequencing Platform"/>
            <person name="Earl A."/>
            <person name="Ward D."/>
            <person name="Feldgarden M."/>
            <person name="Gevers D."/>
            <person name="Daigneault M."/>
            <person name="Strauss J."/>
            <person name="Allen-Vercoe E."/>
            <person name="Young S.K."/>
            <person name="Zeng Q."/>
            <person name="Gargeya S."/>
            <person name="Fitzgerald M."/>
            <person name="Haas B."/>
            <person name="Abouelleil A."/>
            <person name="Alvarado L."/>
            <person name="Arachchi H.M."/>
            <person name="Berlin A."/>
            <person name="Brown A."/>
            <person name="Chapman S.B."/>
            <person name="Chen Z."/>
            <person name="Dunbar C."/>
            <person name="Freedman E."/>
            <person name="Gearin G."/>
            <person name="Goldberg J."/>
            <person name="Griggs A."/>
            <person name="Gujja S."/>
            <person name="Heiman D."/>
            <person name="Howarth C."/>
            <person name="Larson L."/>
            <person name="Lui A."/>
            <person name="MacDonald P.J.P."/>
            <person name="Montmayeur A."/>
            <person name="Murphy C."/>
            <person name="Neiman D."/>
            <person name="Pearson M."/>
            <person name="Priest M."/>
            <person name="Roberts A."/>
            <person name="Saif S."/>
            <person name="Shea T."/>
            <person name="Shenoy N."/>
            <person name="Sisk P."/>
            <person name="Stolte C."/>
            <person name="Sykes S."/>
            <person name="Wortman J."/>
            <person name="Nusbaum C."/>
            <person name="Birren B."/>
        </authorList>
    </citation>
    <scope>NUCLEOTIDE SEQUENCE [LARGE SCALE GENOMIC DNA]</scope>
    <source>
        <strain evidence="2 3">7_3_47FAA</strain>
    </source>
</reference>
<dbReference type="HOGENOM" id="CLU_2535676_0_0_9"/>
<feature type="transmembrane region" description="Helical" evidence="1">
    <location>
        <begin position="57"/>
        <end position="75"/>
    </location>
</feature>